<accession>N9N6B5</accession>
<gene>
    <name evidence="2" type="ORF">F900_03328</name>
</gene>
<dbReference type="AlphaFoldDB" id="N9N6B5"/>
<keyword evidence="1" id="KW-1133">Transmembrane helix</keyword>
<evidence type="ECO:0000256" key="1">
    <source>
        <dbReference type="SAM" id="Phobius"/>
    </source>
</evidence>
<protein>
    <submittedName>
        <fullName evidence="2">Uncharacterized protein</fullName>
    </submittedName>
</protein>
<dbReference type="EMBL" id="APRP01000033">
    <property type="protein sequence ID" value="ENW98371.1"/>
    <property type="molecule type" value="Genomic_DNA"/>
</dbReference>
<organism evidence="2 3">
    <name type="scientific">Acinetobacter modestus</name>
    <dbReference type="NCBI Taxonomy" id="1776740"/>
    <lineage>
        <taxon>Bacteria</taxon>
        <taxon>Pseudomonadati</taxon>
        <taxon>Pseudomonadota</taxon>
        <taxon>Gammaproteobacteria</taxon>
        <taxon>Moraxellales</taxon>
        <taxon>Moraxellaceae</taxon>
        <taxon>Acinetobacter</taxon>
    </lineage>
</organism>
<keyword evidence="1" id="KW-0812">Transmembrane</keyword>
<feature type="transmembrane region" description="Helical" evidence="1">
    <location>
        <begin position="246"/>
        <end position="268"/>
    </location>
</feature>
<feature type="transmembrane region" description="Helical" evidence="1">
    <location>
        <begin position="280"/>
        <end position="299"/>
    </location>
</feature>
<dbReference type="PATRIC" id="fig|1217705.3.peg.3228"/>
<keyword evidence="1" id="KW-0472">Membrane</keyword>
<dbReference type="eggNOG" id="ENOG5031RDK">
    <property type="taxonomic scope" value="Bacteria"/>
</dbReference>
<sequence>MGNYSEIWIRSHKNNEYYEEDIVQHVNYNIPLFWLALFKPDDIIEVKEEGNNVNYYIFRASLIQCCQIFESRLNVWSTLYHDEKAEILAKSFLQYLKKLSNGIVDLNINDILGMYIDYNTIEAKNEMVKLIQIIEKFKYSSDNQDSPYLPSQFILESSKTRYLELDGFGKELIPCQEVDEYLEKKEITLNNNERKTTLYEVDYSIDEKMFYRIIVSKGDVFKFNLMNYKHRYLFLAKLKNNKIRKILLFTLLGCEILFNSTLLLLLFFTTKNIVTRSHEVFFKKLLITFILTMIMVFLLKKIFNIVKNTIKIKPIIQKDFVR</sequence>
<comment type="caution">
    <text evidence="2">The sequence shown here is derived from an EMBL/GenBank/DDBJ whole genome shotgun (WGS) entry which is preliminary data.</text>
</comment>
<dbReference type="Proteomes" id="UP000013248">
    <property type="component" value="Unassembled WGS sequence"/>
</dbReference>
<name>N9N6B5_9GAMM</name>
<evidence type="ECO:0000313" key="3">
    <source>
        <dbReference type="Proteomes" id="UP000013248"/>
    </source>
</evidence>
<dbReference type="HOGENOM" id="CLU_904964_0_0_6"/>
<proteinExistence type="predicted"/>
<dbReference type="RefSeq" id="WP_005219192.1">
    <property type="nucleotide sequence ID" value="NZ_KB850089.1"/>
</dbReference>
<evidence type="ECO:0000313" key="2">
    <source>
        <dbReference type="EMBL" id="ENW98371.1"/>
    </source>
</evidence>
<reference evidence="2 3" key="1">
    <citation type="submission" date="2013-02" db="EMBL/GenBank/DDBJ databases">
        <title>The Genome Sequence of Acinetobacter sp. ANC 3862.</title>
        <authorList>
            <consortium name="The Broad Institute Genome Sequencing Platform"/>
            <consortium name="The Broad Institute Genome Sequencing Center for Infectious Disease"/>
            <person name="Cerqueira G."/>
            <person name="Feldgarden M."/>
            <person name="Courvalin P."/>
            <person name="Perichon B."/>
            <person name="Grillot-Courvalin C."/>
            <person name="Clermont D."/>
            <person name="Rocha E."/>
            <person name="Yoon E.-J."/>
            <person name="Nemec A."/>
            <person name="Walker B."/>
            <person name="Young S.K."/>
            <person name="Zeng Q."/>
            <person name="Gargeya S."/>
            <person name="Fitzgerald M."/>
            <person name="Haas B."/>
            <person name="Abouelleil A."/>
            <person name="Alvarado L."/>
            <person name="Arachchi H.M."/>
            <person name="Berlin A.M."/>
            <person name="Chapman S.B."/>
            <person name="Dewar J."/>
            <person name="Goldberg J."/>
            <person name="Griggs A."/>
            <person name="Gujja S."/>
            <person name="Hansen M."/>
            <person name="Howarth C."/>
            <person name="Imamovic A."/>
            <person name="Larimer J."/>
            <person name="McCowan C."/>
            <person name="Murphy C."/>
            <person name="Neiman D."/>
            <person name="Pearson M."/>
            <person name="Priest M."/>
            <person name="Roberts A."/>
            <person name="Saif S."/>
            <person name="Shea T."/>
            <person name="Sisk P."/>
            <person name="Sykes S."/>
            <person name="Wortman J."/>
            <person name="Nusbaum C."/>
            <person name="Birren B."/>
        </authorList>
    </citation>
    <scope>NUCLEOTIDE SEQUENCE [LARGE SCALE GENOMIC DNA]</scope>
    <source>
        <strain evidence="2 3">ANC 3862</strain>
    </source>
</reference>